<dbReference type="Pfam" id="PF12833">
    <property type="entry name" value="HTH_18"/>
    <property type="match status" value="1"/>
</dbReference>
<comment type="caution">
    <text evidence="5">The sequence shown here is derived from an EMBL/GenBank/DDBJ whole genome shotgun (WGS) entry which is preliminary data.</text>
</comment>
<evidence type="ECO:0000313" key="5">
    <source>
        <dbReference type="EMBL" id="RQW64396.1"/>
    </source>
</evidence>
<dbReference type="GO" id="GO:0003700">
    <property type="term" value="F:DNA-binding transcription factor activity"/>
    <property type="evidence" value="ECO:0007669"/>
    <property type="project" value="InterPro"/>
</dbReference>
<dbReference type="PRINTS" id="PR00032">
    <property type="entry name" value="HTHARAC"/>
</dbReference>
<dbReference type="PROSITE" id="PS00041">
    <property type="entry name" value="HTH_ARAC_FAMILY_1"/>
    <property type="match status" value="1"/>
</dbReference>
<dbReference type="AlphaFoldDB" id="A0A3N9U875"/>
<reference evidence="5 6" key="1">
    <citation type="submission" date="2018-11" db="EMBL/GenBank/DDBJ databases">
        <title>Vibrio LJC006 sp. nov., isolated from seawater during the bloom of the enteromorpha.</title>
        <authorList>
            <person name="Liang J."/>
        </authorList>
    </citation>
    <scope>NUCLEOTIDE SEQUENCE [LARGE SCALE GENOMIC DNA]</scope>
    <source>
        <strain evidence="5 6">LJC006</strain>
    </source>
</reference>
<dbReference type="GO" id="GO:0043565">
    <property type="term" value="F:sequence-specific DNA binding"/>
    <property type="evidence" value="ECO:0007669"/>
    <property type="project" value="InterPro"/>
</dbReference>
<dbReference type="PANTHER" id="PTHR11019:SF199">
    <property type="entry name" value="HTH-TYPE TRANSCRIPTIONAL REGULATOR NIMR"/>
    <property type="match status" value="1"/>
</dbReference>
<keyword evidence="6" id="KW-1185">Reference proteome</keyword>
<evidence type="ECO:0000256" key="3">
    <source>
        <dbReference type="ARBA" id="ARBA00023163"/>
    </source>
</evidence>
<keyword evidence="3" id="KW-0804">Transcription</keyword>
<dbReference type="PROSITE" id="PS01124">
    <property type="entry name" value="HTH_ARAC_FAMILY_2"/>
    <property type="match status" value="1"/>
</dbReference>
<dbReference type="Proteomes" id="UP000281112">
    <property type="component" value="Unassembled WGS sequence"/>
</dbReference>
<name>A0A3N9U875_9VIBR</name>
<dbReference type="InterPro" id="IPR018060">
    <property type="entry name" value="HTH_AraC"/>
</dbReference>
<dbReference type="EMBL" id="RJVQ01000002">
    <property type="protein sequence ID" value="RQW64396.1"/>
    <property type="molecule type" value="Genomic_DNA"/>
</dbReference>
<gene>
    <name evidence="5" type="ORF">EES38_07420</name>
</gene>
<dbReference type="SMART" id="SM00342">
    <property type="entry name" value="HTH_ARAC"/>
    <property type="match status" value="1"/>
</dbReference>
<dbReference type="InterPro" id="IPR018062">
    <property type="entry name" value="HTH_AraC-typ_CS"/>
</dbReference>
<evidence type="ECO:0000313" key="6">
    <source>
        <dbReference type="Proteomes" id="UP000281112"/>
    </source>
</evidence>
<dbReference type="Gene3D" id="1.10.10.60">
    <property type="entry name" value="Homeodomain-like"/>
    <property type="match status" value="1"/>
</dbReference>
<protein>
    <submittedName>
        <fullName evidence="5">AraC family transcriptional regulator</fullName>
    </submittedName>
</protein>
<keyword evidence="1" id="KW-0805">Transcription regulation</keyword>
<dbReference type="PANTHER" id="PTHR11019">
    <property type="entry name" value="HTH-TYPE TRANSCRIPTIONAL REGULATOR NIMR"/>
    <property type="match status" value="1"/>
</dbReference>
<keyword evidence="2" id="KW-0238">DNA-binding</keyword>
<dbReference type="OrthoDB" id="5949386at2"/>
<proteinExistence type="predicted"/>
<organism evidence="5 6">
    <name type="scientific">Vibrio viridaestus</name>
    <dbReference type="NCBI Taxonomy" id="2487322"/>
    <lineage>
        <taxon>Bacteria</taxon>
        <taxon>Pseudomonadati</taxon>
        <taxon>Pseudomonadota</taxon>
        <taxon>Gammaproteobacteria</taxon>
        <taxon>Vibrionales</taxon>
        <taxon>Vibrionaceae</taxon>
        <taxon>Vibrio</taxon>
    </lineage>
</organism>
<dbReference type="InterPro" id="IPR020449">
    <property type="entry name" value="Tscrpt_reg_AraC-type_HTH"/>
</dbReference>
<dbReference type="InterPro" id="IPR009057">
    <property type="entry name" value="Homeodomain-like_sf"/>
</dbReference>
<evidence type="ECO:0000259" key="4">
    <source>
        <dbReference type="PROSITE" id="PS01124"/>
    </source>
</evidence>
<sequence>MRIGLSARQVSRIFKDTLGTSFGEWLRNYRISEAMILIAQGMSILEASLDVGYDSQTAFGKVFKRRVGITPVHYAAQFRKLTASSRQSD</sequence>
<evidence type="ECO:0000256" key="1">
    <source>
        <dbReference type="ARBA" id="ARBA00023015"/>
    </source>
</evidence>
<dbReference type="SUPFAM" id="SSF46689">
    <property type="entry name" value="Homeodomain-like"/>
    <property type="match status" value="1"/>
</dbReference>
<evidence type="ECO:0000256" key="2">
    <source>
        <dbReference type="ARBA" id="ARBA00023125"/>
    </source>
</evidence>
<accession>A0A3N9U875</accession>
<feature type="domain" description="HTH araC/xylS-type" evidence="4">
    <location>
        <begin position="1"/>
        <end position="77"/>
    </location>
</feature>